<dbReference type="PANTHER" id="PTHR32282">
    <property type="entry name" value="BINDING PROTEIN TRANSPEPTIDASE, PUTATIVE-RELATED"/>
    <property type="match status" value="1"/>
</dbReference>
<keyword evidence="14 29" id="KW-0812">Transmembrane</keyword>
<comment type="similarity">
    <text evidence="5">In the N-terminal section; belongs to the glycosyltransferase 51 family.</text>
</comment>
<comment type="subcellular location">
    <subcellularLocation>
        <location evidence="2">Cell inner membrane</location>
        <topology evidence="2">Single-pass type II membrane protein</topology>
    </subcellularLocation>
</comment>
<keyword evidence="11" id="KW-0645">Protease</keyword>
<evidence type="ECO:0000256" key="23">
    <source>
        <dbReference type="ARBA" id="ARBA00023316"/>
    </source>
</evidence>
<comment type="pathway">
    <text evidence="27">Glycan biosynthesis.</text>
</comment>
<dbReference type="Gene3D" id="1.10.3810.10">
    <property type="entry name" value="Biosynthetic peptidoglycan transglycosylase-like"/>
    <property type="match status" value="1"/>
</dbReference>
<evidence type="ECO:0000256" key="16">
    <source>
        <dbReference type="ARBA" id="ARBA00022960"/>
    </source>
</evidence>
<dbReference type="GO" id="GO:0008658">
    <property type="term" value="F:penicillin binding"/>
    <property type="evidence" value="ECO:0007669"/>
    <property type="project" value="InterPro"/>
</dbReference>
<keyword evidence="17" id="KW-0735">Signal-anchor</keyword>
<dbReference type="AlphaFoldDB" id="A0A1Y6CVA9"/>
<dbReference type="InterPro" id="IPR031376">
    <property type="entry name" value="PCB_OB"/>
</dbReference>
<evidence type="ECO:0000256" key="14">
    <source>
        <dbReference type="ARBA" id="ARBA00022692"/>
    </source>
</evidence>
<keyword evidence="16" id="KW-0133">Cell shape</keyword>
<evidence type="ECO:0000256" key="11">
    <source>
        <dbReference type="ARBA" id="ARBA00022670"/>
    </source>
</evidence>
<dbReference type="Gene3D" id="3.40.710.10">
    <property type="entry name" value="DD-peptidase/beta-lactamase superfamily"/>
    <property type="match status" value="2"/>
</dbReference>
<dbReference type="SUPFAM" id="SSF56601">
    <property type="entry name" value="beta-lactamase/transpeptidase-like"/>
    <property type="match status" value="1"/>
</dbReference>
<name>A0A1Y6CVA9_9GAMM</name>
<evidence type="ECO:0000259" key="32">
    <source>
        <dbReference type="Pfam" id="PF17092"/>
    </source>
</evidence>
<evidence type="ECO:0000256" key="15">
    <source>
        <dbReference type="ARBA" id="ARBA00022801"/>
    </source>
</evidence>
<dbReference type="GO" id="GO:0006508">
    <property type="term" value="P:proteolysis"/>
    <property type="evidence" value="ECO:0007669"/>
    <property type="project" value="UniProtKB-KW"/>
</dbReference>
<comment type="similarity">
    <text evidence="4">In the C-terminal section; belongs to the transpeptidase family.</text>
</comment>
<dbReference type="GO" id="GO:0030288">
    <property type="term" value="C:outer membrane-bounded periplasmic space"/>
    <property type="evidence" value="ECO:0007669"/>
    <property type="project" value="TreeGrafter"/>
</dbReference>
<dbReference type="NCBIfam" id="TIGR02074">
    <property type="entry name" value="PBP_1a_fam"/>
    <property type="match status" value="1"/>
</dbReference>
<dbReference type="GO" id="GO:0005886">
    <property type="term" value="C:plasma membrane"/>
    <property type="evidence" value="ECO:0007669"/>
    <property type="project" value="UniProtKB-SubCell"/>
</dbReference>
<evidence type="ECO:0000256" key="27">
    <source>
        <dbReference type="ARBA" id="ARBA00060592"/>
    </source>
</evidence>
<evidence type="ECO:0000256" key="25">
    <source>
        <dbReference type="ARBA" id="ARBA00044770"/>
    </source>
</evidence>
<evidence type="ECO:0000256" key="21">
    <source>
        <dbReference type="ARBA" id="ARBA00023251"/>
    </source>
</evidence>
<keyword evidence="20 29" id="KW-0472">Membrane</keyword>
<dbReference type="FunFam" id="1.10.3810.10:FF:000003">
    <property type="entry name" value="Penicillin-binding protein 1a"/>
    <property type="match status" value="1"/>
</dbReference>
<gene>
    <name evidence="33" type="ORF">SAMN02949497_1457</name>
</gene>
<evidence type="ECO:0000256" key="4">
    <source>
        <dbReference type="ARBA" id="ARBA00007090"/>
    </source>
</evidence>
<dbReference type="GO" id="GO:0071555">
    <property type="term" value="P:cell wall organization"/>
    <property type="evidence" value="ECO:0007669"/>
    <property type="project" value="UniProtKB-KW"/>
</dbReference>
<protein>
    <recommendedName>
        <fullName evidence="7">Penicillin-binding protein 1A</fullName>
        <ecNumber evidence="25">2.4.99.28</ecNumber>
        <ecNumber evidence="6">3.4.16.4</ecNumber>
    </recommendedName>
</protein>
<dbReference type="InterPro" id="IPR023346">
    <property type="entry name" value="Lysozyme-like_dom_sf"/>
</dbReference>
<proteinExistence type="inferred from homology"/>
<dbReference type="SUPFAM" id="SSF53955">
    <property type="entry name" value="Lysozyme-like"/>
    <property type="match status" value="1"/>
</dbReference>
<keyword evidence="21" id="KW-0046">Antibiotic resistance</keyword>
<evidence type="ECO:0000256" key="26">
    <source>
        <dbReference type="ARBA" id="ARBA00049902"/>
    </source>
</evidence>
<evidence type="ECO:0000256" key="12">
    <source>
        <dbReference type="ARBA" id="ARBA00022676"/>
    </source>
</evidence>
<comment type="catalytic activity">
    <reaction evidence="26">
        <text>[GlcNAc-(1-&gt;4)-Mur2Ac(oyl-L-Ala-gamma-D-Glu-L-Lys-D-Ala-D-Ala)](n)-di-trans,octa-cis-undecaprenyl diphosphate + beta-D-GlcNAc-(1-&gt;4)-Mur2Ac(oyl-L-Ala-gamma-D-Glu-L-Lys-D-Ala-D-Ala)-di-trans,octa-cis-undecaprenyl diphosphate = [GlcNAc-(1-&gt;4)-Mur2Ac(oyl-L-Ala-gamma-D-Glu-L-Lys-D-Ala-D-Ala)](n+1)-di-trans,octa-cis-undecaprenyl diphosphate + di-trans,octa-cis-undecaprenyl diphosphate + H(+)</text>
        <dbReference type="Rhea" id="RHEA:23708"/>
        <dbReference type="Rhea" id="RHEA-COMP:9602"/>
        <dbReference type="Rhea" id="RHEA-COMP:9603"/>
        <dbReference type="ChEBI" id="CHEBI:15378"/>
        <dbReference type="ChEBI" id="CHEBI:58405"/>
        <dbReference type="ChEBI" id="CHEBI:60033"/>
        <dbReference type="ChEBI" id="CHEBI:78435"/>
        <dbReference type="EC" id="2.4.99.28"/>
    </reaction>
</comment>
<dbReference type="EC" id="2.4.99.28" evidence="25"/>
<evidence type="ECO:0000256" key="9">
    <source>
        <dbReference type="ARBA" id="ARBA00022519"/>
    </source>
</evidence>
<dbReference type="EMBL" id="FXAM01000001">
    <property type="protein sequence ID" value="SMF94150.1"/>
    <property type="molecule type" value="Genomic_DNA"/>
</dbReference>
<keyword evidence="19 29" id="KW-1133">Transmembrane helix</keyword>
<evidence type="ECO:0000256" key="3">
    <source>
        <dbReference type="ARBA" id="ARBA00004752"/>
    </source>
</evidence>
<keyword evidence="12" id="KW-0328">Glycosyltransferase</keyword>
<evidence type="ECO:0000313" key="34">
    <source>
        <dbReference type="Proteomes" id="UP000192923"/>
    </source>
</evidence>
<organism evidence="33 34">
    <name type="scientific">Methylomagnum ishizawai</name>
    <dbReference type="NCBI Taxonomy" id="1760988"/>
    <lineage>
        <taxon>Bacteria</taxon>
        <taxon>Pseudomonadati</taxon>
        <taxon>Pseudomonadota</taxon>
        <taxon>Gammaproteobacteria</taxon>
        <taxon>Methylococcales</taxon>
        <taxon>Methylococcaceae</taxon>
        <taxon>Methylomagnum</taxon>
    </lineage>
</organism>
<feature type="domain" description="Glycosyl transferase family 51" evidence="31">
    <location>
        <begin position="71"/>
        <end position="242"/>
    </location>
</feature>
<evidence type="ECO:0000256" key="1">
    <source>
        <dbReference type="ARBA" id="ARBA00002624"/>
    </source>
</evidence>
<feature type="domain" description="Penicillin-binding protein transpeptidase" evidence="30">
    <location>
        <begin position="428"/>
        <end position="684"/>
    </location>
</feature>
<dbReference type="GO" id="GO:0009252">
    <property type="term" value="P:peptidoglycan biosynthetic process"/>
    <property type="evidence" value="ECO:0007669"/>
    <property type="project" value="UniProtKB-UniPathway"/>
</dbReference>
<evidence type="ECO:0000256" key="18">
    <source>
        <dbReference type="ARBA" id="ARBA00022984"/>
    </source>
</evidence>
<dbReference type="Proteomes" id="UP000192923">
    <property type="component" value="Unassembled WGS sequence"/>
</dbReference>
<evidence type="ECO:0000256" key="10">
    <source>
        <dbReference type="ARBA" id="ARBA00022645"/>
    </source>
</evidence>
<comment type="pathway">
    <text evidence="3">Cell wall biogenesis; peptidoglycan biosynthesis.</text>
</comment>
<dbReference type="PANTHER" id="PTHR32282:SF27">
    <property type="entry name" value="PENICILLIN-BINDING PROTEIN 1A"/>
    <property type="match status" value="1"/>
</dbReference>
<dbReference type="Pfam" id="PF17092">
    <property type="entry name" value="PCB_OB"/>
    <property type="match status" value="1"/>
</dbReference>
<dbReference type="InterPro" id="IPR001264">
    <property type="entry name" value="Glyco_trans_51"/>
</dbReference>
<evidence type="ECO:0000256" key="13">
    <source>
        <dbReference type="ARBA" id="ARBA00022679"/>
    </source>
</evidence>
<feature type="region of interest" description="Disordered" evidence="28">
    <location>
        <begin position="741"/>
        <end position="795"/>
    </location>
</feature>
<dbReference type="Pfam" id="PF00905">
    <property type="entry name" value="Transpeptidase"/>
    <property type="match status" value="1"/>
</dbReference>
<evidence type="ECO:0000259" key="30">
    <source>
        <dbReference type="Pfam" id="PF00905"/>
    </source>
</evidence>
<sequence length="795" mass="87401">MTRKTARQSRSTAATLFRWLLFMLLGGLAALAVGGYALYRHLEPQLPDVEVLSDIRYQIPMSVYSKDNLLMAEYGEMKRIPVGVPDTPKQMVQAFLAAEDNRFFDHPGVDYQGIARAAVTYLRTGEKRQGGSTITMQVARNFFLSSEKTLTRKVKEIMLAVKIESKLPKESILELYLNKIYFGHHAYGVGAAAQVYYGKAVQDLELPEIAMIAGLPKAPSSFNPIVNPERALSRRNYVLNRMRKLGFITEAQFHKAFNAPETAKLHIRPVELNAPYIAEMVRNEMYRQYGEDAYTHGYKVYTTIDSKMHALVEKSLRLGLHDYDERHGYRSKKTQRIDLKQLKSPADWDARLAEMQKIGETVPGLVLGFKEGGADVYLGAGQHTNLGLNATRWTHRGPKELFKPGDLIRLRKDNDNEWRLSQVPEAEGALVSVDAKTGAVVALAGGYDFALSTFNRATQAQRQPGSGFKPILYAAALTEGYTPSSVVNDAPIVYADPSQAGGVWRPKNYSGRYYGPTRLRVALAKSRNLVSVRLLKSIGLKKAIAMAEEFGFEPQELPKSMPLALGAGSATPLRMAQAYSVFANGGFRVEPYFIDHIKTDDDRLIYQATPGLACADCVDSGDPKGNLAPRVISPQVHYMMNSMLLDVVRMGTATQALELGRSDVAGKTGTTNEYRDAWFNGYVPGLATVAWIGFDSSKSLGHGETGGETALPMWMRFMKEALKDVPDTGFPVPSGLTTVRVDGSGKNGSNFEVYPAGRQPRNIVPKRSRPVNPGGSSAQDDGGAGGGAKSLESLF</sequence>
<dbReference type="InterPro" id="IPR036950">
    <property type="entry name" value="PBP_transglycosylase"/>
</dbReference>
<dbReference type="InterPro" id="IPR012338">
    <property type="entry name" value="Beta-lactam/transpept-like"/>
</dbReference>
<dbReference type="GO" id="GO:0046677">
    <property type="term" value="P:response to antibiotic"/>
    <property type="evidence" value="ECO:0007669"/>
    <property type="project" value="UniProtKB-KW"/>
</dbReference>
<evidence type="ECO:0000256" key="8">
    <source>
        <dbReference type="ARBA" id="ARBA00022475"/>
    </source>
</evidence>
<feature type="transmembrane region" description="Helical" evidence="29">
    <location>
        <begin position="20"/>
        <end position="39"/>
    </location>
</feature>
<evidence type="ECO:0000256" key="29">
    <source>
        <dbReference type="SAM" id="Phobius"/>
    </source>
</evidence>
<comment type="function">
    <text evidence="1">Cell wall formation. Synthesis of cross-linked peptidoglycan from the lipid intermediates. The enzyme has a penicillin-insensitive transglycosylase N-terminal domain (formation of linear glycan strands) and a penicillin-sensitive transpeptidase C-terminal domain (cross-linking of the peptide subunits).</text>
</comment>
<dbReference type="EC" id="3.4.16.4" evidence="6"/>
<evidence type="ECO:0000256" key="2">
    <source>
        <dbReference type="ARBA" id="ARBA00004249"/>
    </source>
</evidence>
<evidence type="ECO:0000256" key="7">
    <source>
        <dbReference type="ARBA" id="ARBA00018638"/>
    </source>
</evidence>
<keyword evidence="9" id="KW-0997">Cell inner membrane</keyword>
<dbReference type="InterPro" id="IPR050396">
    <property type="entry name" value="Glycosyltr_51/Transpeptidase"/>
</dbReference>
<keyword evidence="10" id="KW-0121">Carboxypeptidase</keyword>
<evidence type="ECO:0000259" key="31">
    <source>
        <dbReference type="Pfam" id="PF00912"/>
    </source>
</evidence>
<keyword evidence="34" id="KW-1185">Reference proteome</keyword>
<dbReference type="GO" id="GO:0008955">
    <property type="term" value="F:peptidoglycan glycosyltransferase activity"/>
    <property type="evidence" value="ECO:0007669"/>
    <property type="project" value="UniProtKB-EC"/>
</dbReference>
<dbReference type="RefSeq" id="WP_254899335.1">
    <property type="nucleotide sequence ID" value="NZ_FXAM01000001.1"/>
</dbReference>
<comment type="catalytic activity">
    <reaction evidence="24">
        <text>Preferential cleavage: (Ac)2-L-Lys-D-Ala-|-D-Ala. Also transpeptidation of peptidyl-alanyl moieties that are N-acyl substituents of D-alanine.</text>
        <dbReference type="EC" id="3.4.16.4"/>
    </reaction>
</comment>
<dbReference type="GO" id="GO:0008360">
    <property type="term" value="P:regulation of cell shape"/>
    <property type="evidence" value="ECO:0007669"/>
    <property type="project" value="UniProtKB-KW"/>
</dbReference>
<evidence type="ECO:0000256" key="19">
    <source>
        <dbReference type="ARBA" id="ARBA00022989"/>
    </source>
</evidence>
<dbReference type="GO" id="GO:0009002">
    <property type="term" value="F:serine-type D-Ala-D-Ala carboxypeptidase activity"/>
    <property type="evidence" value="ECO:0007669"/>
    <property type="project" value="UniProtKB-EC"/>
</dbReference>
<evidence type="ECO:0000256" key="24">
    <source>
        <dbReference type="ARBA" id="ARBA00034000"/>
    </source>
</evidence>
<keyword evidence="15" id="KW-0378">Hydrolase</keyword>
<evidence type="ECO:0000256" key="22">
    <source>
        <dbReference type="ARBA" id="ARBA00023268"/>
    </source>
</evidence>
<dbReference type="UniPathway" id="UPA00219"/>
<evidence type="ECO:0000256" key="20">
    <source>
        <dbReference type="ARBA" id="ARBA00023136"/>
    </source>
</evidence>
<keyword evidence="18" id="KW-0573">Peptidoglycan synthesis</keyword>
<evidence type="ECO:0000256" key="6">
    <source>
        <dbReference type="ARBA" id="ARBA00012448"/>
    </source>
</evidence>
<evidence type="ECO:0000313" key="33">
    <source>
        <dbReference type="EMBL" id="SMF94150.1"/>
    </source>
</evidence>
<evidence type="ECO:0000256" key="17">
    <source>
        <dbReference type="ARBA" id="ARBA00022968"/>
    </source>
</evidence>
<reference evidence="33 34" key="1">
    <citation type="submission" date="2016-12" db="EMBL/GenBank/DDBJ databases">
        <authorList>
            <person name="Song W.-J."/>
            <person name="Kurnit D.M."/>
        </authorList>
    </citation>
    <scope>NUCLEOTIDE SEQUENCE [LARGE SCALE GENOMIC DNA]</scope>
    <source>
        <strain evidence="33 34">175</strain>
    </source>
</reference>
<dbReference type="Pfam" id="PF00912">
    <property type="entry name" value="Transgly"/>
    <property type="match status" value="1"/>
</dbReference>
<keyword evidence="8" id="KW-1003">Cell membrane</keyword>
<keyword evidence="22" id="KW-0511">Multifunctional enzyme</keyword>
<keyword evidence="23" id="KW-0961">Cell wall biogenesis/degradation</keyword>
<accession>A0A1Y6CVA9</accession>
<dbReference type="InterPro" id="IPR001460">
    <property type="entry name" value="PCN-bd_Tpept"/>
</dbReference>
<evidence type="ECO:0000256" key="28">
    <source>
        <dbReference type="SAM" id="MobiDB-lite"/>
    </source>
</evidence>
<keyword evidence="13" id="KW-0808">Transferase</keyword>
<dbReference type="STRING" id="1760988.SAMN02949497_1457"/>
<feature type="domain" description="Penicillin-binding protein OB-like" evidence="32">
    <location>
        <begin position="335"/>
        <end position="426"/>
    </location>
</feature>
<evidence type="ECO:0000256" key="5">
    <source>
        <dbReference type="ARBA" id="ARBA00007739"/>
    </source>
</evidence>